<reference evidence="2" key="1">
    <citation type="journal article" date="2013" name="J. Plant Res.">
        <title>Effect of fungi and light on seed germination of three Opuntia species from semiarid lands of central Mexico.</title>
        <authorList>
            <person name="Delgado-Sanchez P."/>
            <person name="Jimenez-Bremont J.F."/>
            <person name="Guerrero-Gonzalez Mde L."/>
            <person name="Flores J."/>
        </authorList>
    </citation>
    <scope>NUCLEOTIDE SEQUENCE</scope>
    <source>
        <tissue evidence="2">Cladode</tissue>
    </source>
</reference>
<keyword evidence="1" id="KW-0732">Signal</keyword>
<organism evidence="2">
    <name type="scientific">Opuntia streptacantha</name>
    <name type="common">Prickly pear cactus</name>
    <name type="synonym">Opuntia cardona</name>
    <dbReference type="NCBI Taxonomy" id="393608"/>
    <lineage>
        <taxon>Eukaryota</taxon>
        <taxon>Viridiplantae</taxon>
        <taxon>Streptophyta</taxon>
        <taxon>Embryophyta</taxon>
        <taxon>Tracheophyta</taxon>
        <taxon>Spermatophyta</taxon>
        <taxon>Magnoliopsida</taxon>
        <taxon>eudicotyledons</taxon>
        <taxon>Gunneridae</taxon>
        <taxon>Pentapetalae</taxon>
        <taxon>Caryophyllales</taxon>
        <taxon>Cactineae</taxon>
        <taxon>Cactaceae</taxon>
        <taxon>Opuntioideae</taxon>
        <taxon>Opuntia</taxon>
    </lineage>
</organism>
<sequence>MAFNGPITLELFWLSVLADRATTALASPMLATKTVCPSIHTHTAVAPSCHPPPAVLSCRRDSSVLRKPSRIAFLAALTSNNSRGNPAERTLECKCFCAYSAARRPPCPSYMAK</sequence>
<evidence type="ECO:0008006" key="3">
    <source>
        <dbReference type="Google" id="ProtNLM"/>
    </source>
</evidence>
<proteinExistence type="predicted"/>
<evidence type="ECO:0000256" key="1">
    <source>
        <dbReference type="SAM" id="SignalP"/>
    </source>
</evidence>
<dbReference type="AlphaFoldDB" id="A0A7C9CYD8"/>
<protein>
    <recommendedName>
        <fullName evidence="3">Secreted protein</fullName>
    </recommendedName>
</protein>
<dbReference type="EMBL" id="GISG01070106">
    <property type="protein sequence ID" value="MBA4629561.1"/>
    <property type="molecule type" value="Transcribed_RNA"/>
</dbReference>
<evidence type="ECO:0000313" key="2">
    <source>
        <dbReference type="EMBL" id="MBA4629561.1"/>
    </source>
</evidence>
<reference evidence="2" key="2">
    <citation type="submission" date="2020-07" db="EMBL/GenBank/DDBJ databases">
        <authorList>
            <person name="Vera ALvarez R."/>
            <person name="Arias-Moreno D.M."/>
            <person name="Jimenez-Jacinto V."/>
            <person name="Jimenez-Bremont J.F."/>
            <person name="Swaminathan K."/>
            <person name="Moose S.P."/>
            <person name="Guerrero-Gonzalez M.L."/>
            <person name="Marino-Ramirez L."/>
            <person name="Landsman D."/>
            <person name="Rodriguez-Kessler M."/>
            <person name="Delgado-Sanchez P."/>
        </authorList>
    </citation>
    <scope>NUCLEOTIDE SEQUENCE</scope>
    <source>
        <tissue evidence="2">Cladode</tissue>
    </source>
</reference>
<feature type="chain" id="PRO_5027980760" description="Secreted protein" evidence="1">
    <location>
        <begin position="27"/>
        <end position="113"/>
    </location>
</feature>
<accession>A0A7C9CYD8</accession>
<name>A0A7C9CYD8_OPUST</name>
<feature type="signal peptide" evidence="1">
    <location>
        <begin position="1"/>
        <end position="26"/>
    </location>
</feature>